<organism evidence="1 2">
    <name type="scientific">Polyporus arcularius HHB13444</name>
    <dbReference type="NCBI Taxonomy" id="1314778"/>
    <lineage>
        <taxon>Eukaryota</taxon>
        <taxon>Fungi</taxon>
        <taxon>Dikarya</taxon>
        <taxon>Basidiomycota</taxon>
        <taxon>Agaricomycotina</taxon>
        <taxon>Agaricomycetes</taxon>
        <taxon>Polyporales</taxon>
        <taxon>Polyporaceae</taxon>
        <taxon>Polyporus</taxon>
    </lineage>
</organism>
<evidence type="ECO:0000313" key="2">
    <source>
        <dbReference type="Proteomes" id="UP000308197"/>
    </source>
</evidence>
<dbReference type="InParanoid" id="A0A5C3PDJ0"/>
<dbReference type="AlphaFoldDB" id="A0A5C3PDJ0"/>
<dbReference type="EMBL" id="ML211138">
    <property type="protein sequence ID" value="TFK87804.1"/>
    <property type="molecule type" value="Genomic_DNA"/>
</dbReference>
<sequence>MRDTIVAIRHGDGDARISRESQQSIRDTMSSDRVSGVRSALSGTLRADGSLGPWQALASMYGIKAAMSEREMTPRNPASAVIYSCSTMDTFTIEPVVLVEAPAETPGGVLVDHENGGGNGQYHCIIA</sequence>
<dbReference type="Proteomes" id="UP000308197">
    <property type="component" value="Unassembled WGS sequence"/>
</dbReference>
<accession>A0A5C3PDJ0</accession>
<evidence type="ECO:0000313" key="1">
    <source>
        <dbReference type="EMBL" id="TFK87804.1"/>
    </source>
</evidence>
<proteinExistence type="predicted"/>
<gene>
    <name evidence="1" type="ORF">K466DRAFT_586080</name>
</gene>
<keyword evidence="2" id="KW-1185">Reference proteome</keyword>
<reference evidence="1 2" key="1">
    <citation type="journal article" date="2019" name="Nat. Ecol. Evol.">
        <title>Megaphylogeny resolves global patterns of mushroom evolution.</title>
        <authorList>
            <person name="Varga T."/>
            <person name="Krizsan K."/>
            <person name="Foldi C."/>
            <person name="Dima B."/>
            <person name="Sanchez-Garcia M."/>
            <person name="Sanchez-Ramirez S."/>
            <person name="Szollosi G.J."/>
            <person name="Szarkandi J.G."/>
            <person name="Papp V."/>
            <person name="Albert L."/>
            <person name="Andreopoulos W."/>
            <person name="Angelini C."/>
            <person name="Antonin V."/>
            <person name="Barry K.W."/>
            <person name="Bougher N.L."/>
            <person name="Buchanan P."/>
            <person name="Buyck B."/>
            <person name="Bense V."/>
            <person name="Catcheside P."/>
            <person name="Chovatia M."/>
            <person name="Cooper J."/>
            <person name="Damon W."/>
            <person name="Desjardin D."/>
            <person name="Finy P."/>
            <person name="Geml J."/>
            <person name="Haridas S."/>
            <person name="Hughes K."/>
            <person name="Justo A."/>
            <person name="Karasinski D."/>
            <person name="Kautmanova I."/>
            <person name="Kiss B."/>
            <person name="Kocsube S."/>
            <person name="Kotiranta H."/>
            <person name="LaButti K.M."/>
            <person name="Lechner B.E."/>
            <person name="Liimatainen K."/>
            <person name="Lipzen A."/>
            <person name="Lukacs Z."/>
            <person name="Mihaltcheva S."/>
            <person name="Morgado L.N."/>
            <person name="Niskanen T."/>
            <person name="Noordeloos M.E."/>
            <person name="Ohm R.A."/>
            <person name="Ortiz-Santana B."/>
            <person name="Ovrebo C."/>
            <person name="Racz N."/>
            <person name="Riley R."/>
            <person name="Savchenko A."/>
            <person name="Shiryaev A."/>
            <person name="Soop K."/>
            <person name="Spirin V."/>
            <person name="Szebenyi C."/>
            <person name="Tomsovsky M."/>
            <person name="Tulloss R.E."/>
            <person name="Uehling J."/>
            <person name="Grigoriev I.V."/>
            <person name="Vagvolgyi C."/>
            <person name="Papp T."/>
            <person name="Martin F.M."/>
            <person name="Miettinen O."/>
            <person name="Hibbett D.S."/>
            <person name="Nagy L.G."/>
        </authorList>
    </citation>
    <scope>NUCLEOTIDE SEQUENCE [LARGE SCALE GENOMIC DNA]</scope>
    <source>
        <strain evidence="1 2">HHB13444</strain>
    </source>
</reference>
<protein>
    <submittedName>
        <fullName evidence="1">Uncharacterized protein</fullName>
    </submittedName>
</protein>
<name>A0A5C3PDJ0_9APHY</name>